<gene>
    <name evidence="1" type="ORF">GBM95_12075</name>
</gene>
<dbReference type="RefSeq" id="WP_152159295.1">
    <property type="nucleotide sequence ID" value="NZ_WEHX01000258.1"/>
</dbReference>
<evidence type="ECO:0000313" key="2">
    <source>
        <dbReference type="Proteomes" id="UP000430564"/>
    </source>
</evidence>
<dbReference type="OrthoDB" id="9802848at2"/>
<organism evidence="1 2">
    <name type="scientific">Sutterella seckii</name>
    <dbReference type="NCBI Taxonomy" id="1944635"/>
    <lineage>
        <taxon>Bacteria</taxon>
        <taxon>Pseudomonadati</taxon>
        <taxon>Pseudomonadota</taxon>
        <taxon>Betaproteobacteria</taxon>
        <taxon>Burkholderiales</taxon>
        <taxon>Sutterellaceae</taxon>
        <taxon>Sutterella</taxon>
    </lineage>
</organism>
<proteinExistence type="predicted"/>
<dbReference type="Proteomes" id="UP000430564">
    <property type="component" value="Unassembled WGS sequence"/>
</dbReference>
<reference evidence="1 2" key="1">
    <citation type="submission" date="2019-10" db="EMBL/GenBank/DDBJ databases">
        <title>Genome diversity of Sutterella seckii.</title>
        <authorList>
            <person name="Chaplin A.V."/>
            <person name="Sokolova S.R."/>
            <person name="Mosin K.A."/>
            <person name="Ivanova E.L."/>
            <person name="Kochetkova T.O."/>
            <person name="Goltsov A.Y."/>
            <person name="Trofimov D.Y."/>
            <person name="Efimov B.A."/>
        </authorList>
    </citation>
    <scope>NUCLEOTIDE SEQUENCE [LARGE SCALE GENOMIC DNA]</scope>
    <source>
        <strain evidence="1 2">ASD393</strain>
    </source>
</reference>
<evidence type="ECO:0000313" key="1">
    <source>
        <dbReference type="EMBL" id="KAB7649750.1"/>
    </source>
</evidence>
<dbReference type="EMBL" id="WEHX01000258">
    <property type="protein sequence ID" value="KAB7649750.1"/>
    <property type="molecule type" value="Genomic_DNA"/>
</dbReference>
<dbReference type="AlphaFoldDB" id="A0A6I1EID3"/>
<protein>
    <submittedName>
        <fullName evidence="1">Uncharacterized protein</fullName>
    </submittedName>
</protein>
<sequence length="70" mass="8116">MTSYVKDNMRRFISVESKRLPGASTVHFDEIAKERIFASIDQAKTNSTELLRNAYRQLKFQLGRIPELQA</sequence>
<name>A0A6I1EID3_9BURK</name>
<accession>A0A6I1EID3</accession>
<comment type="caution">
    <text evidence="1">The sequence shown here is derived from an EMBL/GenBank/DDBJ whole genome shotgun (WGS) entry which is preliminary data.</text>
</comment>